<organism evidence="3 4">
    <name type="scientific">Stylonychia lemnae</name>
    <name type="common">Ciliate</name>
    <dbReference type="NCBI Taxonomy" id="5949"/>
    <lineage>
        <taxon>Eukaryota</taxon>
        <taxon>Sar</taxon>
        <taxon>Alveolata</taxon>
        <taxon>Ciliophora</taxon>
        <taxon>Intramacronucleata</taxon>
        <taxon>Spirotrichea</taxon>
        <taxon>Stichotrichia</taxon>
        <taxon>Sporadotrichida</taxon>
        <taxon>Oxytrichidae</taxon>
        <taxon>Stylonychinae</taxon>
        <taxon>Stylonychia</taxon>
    </lineage>
</organism>
<feature type="compositionally biased region" description="Low complexity" evidence="2">
    <location>
        <begin position="1180"/>
        <end position="1194"/>
    </location>
</feature>
<feature type="region of interest" description="Disordered" evidence="2">
    <location>
        <begin position="1175"/>
        <end position="1194"/>
    </location>
</feature>
<dbReference type="EMBL" id="CCKQ01016281">
    <property type="protein sequence ID" value="CDW88156.1"/>
    <property type="molecule type" value="Genomic_DNA"/>
</dbReference>
<gene>
    <name evidence="3" type="primary">Contig5910.g6338</name>
    <name evidence="3" type="ORF">STYLEM_17274</name>
</gene>
<evidence type="ECO:0000256" key="2">
    <source>
        <dbReference type="SAM" id="MobiDB-lite"/>
    </source>
</evidence>
<sequence length="1327" mass="156388">MKTRQPFSETQNLLTVKQQNLSDSNHSQSTPNLNKNSILYSAGHSQYKLSAVQSKQQLGQFNQSVMLNGGDIDDKQMRQALDQNFMDKQDRIDKLQMFIQKLNYELQSKIERCDYLRSIYDTKSSETSETEQTLKKEILEISERLEILSLFTKREKFSSKQLKDKNTYKLDIQEQKLEKLQKEKDELIDQLQQIEVQVKQQQEEKEVKLRAALRPLQDARSEIQQQEQIFSTRKKVCEQHKERLENLLNRQRNEESKISQNVDYLHNDIARLNGEMNEIKQDHMDEFEIFLKEYDEEKQLKKIVLEKKKIDEKINKQEKICKKLKDEVEKIDSEINDPIKKQQDKVNKALRELNNFKPTQQSMQNNNNLKRNHEIAKVEKFLKDKESEFKSQNLTEVICQETQMQEIAKKYQIPYLEKQLQILTDAFMEDDQKREEELNALKLEIINHNPLPNSNNNNTLNPNLTQINEETEDASVINTTTHNSVAQACQHISSHNAAATLKWVTQRYNQALETQKEQRFLFKRKATLLQQKVNEYRAIKIAQQGFDLEQAKVVYLKKIWARMNCDQEERQNFQNILDMYIERVEQREDFLSKTLVEKQQVTEQYASKQDLLDKKRQQLVSQHDQVEQWQQQSKELHKSEKVLSKSLEDRQTQVEFQLFKFGEKNFEEYYAKHEQLFEGVKKTYGKKVCDKMKTQQKREFIEITVQQYKRRIQELKNRQMKIEENQSQIGQSQKKLREQLMVEISKIETDLRYQLGELRVVEFQLQATRDALVEINREIDSLTASRQLDIKKMIQQLFKTKNYDSQKVRLQTLESEISKKQKLVYRLRLEVEDKETTVFEKTTNYKAEEGQLKVRLDNFKKAMSEIQKTIKPQLIQMEREVKELGYQINSGRRKLESIFEKYKEVLHQQALIKKTINERFNSNVMSTQEDLRYQRDHIEVQQFKQFTNQENENDDIHFENVEGDNIPRISTQGFQFDEEYKKMQNIIDADERMKCQPINNQIIQEISEEYDDDDKSNKTQCSISNIQGSKNQESKLNTTKSKLKNAASSKKLEVTENNIDRNMHELLGSSSNDISRATHFGGEGVLEINTISGEKIGIDMSNCPDNEVEFYHKIKILLEGEEIYKKFGTSSSMTQKPFDPLDSKSNPESKGYGKRFLKVSPDFAKMDFFKQNLNNGSVHSTSNQQDSLQQSNSSANINAHASKLQHENFLNIEKIMKLVIPTVTQDIIKYQKQIGHQKQMQSLAESSSMSALIKTQKQLIGVKRDQEEYKDKCLNARCYPFSLVLSDKTLELVSHDYFQFKFITEGLEEMLKKKSQLNKLAKKIIIC</sequence>
<evidence type="ECO:0000313" key="4">
    <source>
        <dbReference type="Proteomes" id="UP000039865"/>
    </source>
</evidence>
<feature type="region of interest" description="Disordered" evidence="2">
    <location>
        <begin position="1131"/>
        <end position="1152"/>
    </location>
</feature>
<protein>
    <submittedName>
        <fullName evidence="3">Uncharacterized protein</fullName>
    </submittedName>
</protein>
<feature type="coiled-coil region" evidence="1">
    <location>
        <begin position="598"/>
        <end position="632"/>
    </location>
</feature>
<keyword evidence="4" id="KW-1185">Reference proteome</keyword>
<feature type="coiled-coil region" evidence="1">
    <location>
        <begin position="163"/>
        <end position="282"/>
    </location>
</feature>
<feature type="coiled-coil region" evidence="1">
    <location>
        <begin position="698"/>
        <end position="725"/>
    </location>
</feature>
<dbReference type="Proteomes" id="UP000039865">
    <property type="component" value="Unassembled WGS sequence"/>
</dbReference>
<accession>A0A078B1G8</accession>
<feature type="coiled-coil region" evidence="1">
    <location>
        <begin position="307"/>
        <end position="334"/>
    </location>
</feature>
<feature type="region of interest" description="Disordered" evidence="2">
    <location>
        <begin position="1"/>
        <end position="36"/>
    </location>
</feature>
<proteinExistence type="predicted"/>
<evidence type="ECO:0000313" key="3">
    <source>
        <dbReference type="EMBL" id="CDW88156.1"/>
    </source>
</evidence>
<reference evidence="3 4" key="1">
    <citation type="submission" date="2014-06" db="EMBL/GenBank/DDBJ databases">
        <authorList>
            <person name="Swart Estienne"/>
        </authorList>
    </citation>
    <scope>NUCLEOTIDE SEQUENCE [LARGE SCALE GENOMIC DNA]</scope>
    <source>
        <strain evidence="3 4">130c</strain>
    </source>
</reference>
<keyword evidence="1" id="KW-0175">Coiled coil</keyword>
<name>A0A078B1G8_STYLE</name>
<feature type="coiled-coil region" evidence="1">
    <location>
        <begin position="765"/>
        <end position="823"/>
    </location>
</feature>
<evidence type="ECO:0000256" key="1">
    <source>
        <dbReference type="SAM" id="Coils"/>
    </source>
</evidence>
<dbReference type="InParanoid" id="A0A078B1G8"/>